<evidence type="ECO:0000256" key="5">
    <source>
        <dbReference type="ARBA" id="ARBA00023136"/>
    </source>
</evidence>
<dbReference type="RefSeq" id="WP_386099817.1">
    <property type="nucleotide sequence ID" value="NZ_JBHSAT010000004.1"/>
</dbReference>
<feature type="transmembrane region" description="Helical" evidence="7">
    <location>
        <begin position="100"/>
        <end position="122"/>
    </location>
</feature>
<comment type="caution">
    <text evidence="9">The sequence shown here is derived from an EMBL/GenBank/DDBJ whole genome shotgun (WGS) entry which is preliminary data.</text>
</comment>
<evidence type="ECO:0000256" key="7">
    <source>
        <dbReference type="SAM" id="Phobius"/>
    </source>
</evidence>
<feature type="transmembrane region" description="Helical" evidence="7">
    <location>
        <begin position="20"/>
        <end position="41"/>
    </location>
</feature>
<dbReference type="InterPro" id="IPR002898">
    <property type="entry name" value="MotA_ExbB_proton_chnl"/>
</dbReference>
<dbReference type="Proteomes" id="UP001595812">
    <property type="component" value="Unassembled WGS sequence"/>
</dbReference>
<evidence type="ECO:0000313" key="9">
    <source>
        <dbReference type="EMBL" id="MFC3877469.1"/>
    </source>
</evidence>
<feature type="transmembrane region" description="Helical" evidence="7">
    <location>
        <begin position="53"/>
        <end position="80"/>
    </location>
</feature>
<evidence type="ECO:0000256" key="1">
    <source>
        <dbReference type="ARBA" id="ARBA00004651"/>
    </source>
</evidence>
<name>A0ABV8ALC5_9FLAO</name>
<evidence type="ECO:0000256" key="4">
    <source>
        <dbReference type="ARBA" id="ARBA00022989"/>
    </source>
</evidence>
<proteinExistence type="inferred from homology"/>
<evidence type="ECO:0000256" key="6">
    <source>
        <dbReference type="RuleBase" id="RU004057"/>
    </source>
</evidence>
<feature type="domain" description="MotA/TolQ/ExbB proton channel" evidence="8">
    <location>
        <begin position="60"/>
        <end position="111"/>
    </location>
</feature>
<evidence type="ECO:0000256" key="3">
    <source>
        <dbReference type="ARBA" id="ARBA00022692"/>
    </source>
</evidence>
<dbReference type="EMBL" id="JBHSAT010000004">
    <property type="protein sequence ID" value="MFC3877469.1"/>
    <property type="molecule type" value="Genomic_DNA"/>
</dbReference>
<sequence length="132" mass="14168">MTLFTIATNEIAKRMSEGGPFMYIILIFLLLSIFFAVMAFVKRGKDETASKKMIGLAGDTCLLALVLGCLGSVVGIIVLFDMVEAVGEPNPALFSGGLKVSMLTIVFGIFAFTIGRLFILAYKWSAPSETAS</sequence>
<reference evidence="10" key="1">
    <citation type="journal article" date="2019" name="Int. J. Syst. Evol. Microbiol.">
        <title>The Global Catalogue of Microorganisms (GCM) 10K type strain sequencing project: providing services to taxonomists for standard genome sequencing and annotation.</title>
        <authorList>
            <consortium name="The Broad Institute Genomics Platform"/>
            <consortium name="The Broad Institute Genome Sequencing Center for Infectious Disease"/>
            <person name="Wu L."/>
            <person name="Ma J."/>
        </authorList>
    </citation>
    <scope>NUCLEOTIDE SEQUENCE [LARGE SCALE GENOMIC DNA]</scope>
    <source>
        <strain evidence="10">CECT 8979</strain>
    </source>
</reference>
<gene>
    <name evidence="9" type="ORF">ACFOSX_09520</name>
</gene>
<organism evidence="9 10">
    <name type="scientific">Winogradskyella maritima</name>
    <dbReference type="NCBI Taxonomy" id="1517766"/>
    <lineage>
        <taxon>Bacteria</taxon>
        <taxon>Pseudomonadati</taxon>
        <taxon>Bacteroidota</taxon>
        <taxon>Flavobacteriia</taxon>
        <taxon>Flavobacteriales</taxon>
        <taxon>Flavobacteriaceae</taxon>
        <taxon>Winogradskyella</taxon>
    </lineage>
</organism>
<keyword evidence="5 7" id="KW-0472">Membrane</keyword>
<comment type="similarity">
    <text evidence="6">Belongs to the exbB/tolQ family.</text>
</comment>
<evidence type="ECO:0000259" key="8">
    <source>
        <dbReference type="Pfam" id="PF01618"/>
    </source>
</evidence>
<keyword evidence="4 7" id="KW-1133">Transmembrane helix</keyword>
<keyword evidence="10" id="KW-1185">Reference proteome</keyword>
<keyword evidence="3 7" id="KW-0812">Transmembrane</keyword>
<comment type="subcellular location">
    <subcellularLocation>
        <location evidence="1">Cell membrane</location>
        <topology evidence="1">Multi-pass membrane protein</topology>
    </subcellularLocation>
    <subcellularLocation>
        <location evidence="6">Membrane</location>
        <topology evidence="6">Multi-pass membrane protein</topology>
    </subcellularLocation>
</comment>
<dbReference type="Pfam" id="PF01618">
    <property type="entry name" value="MotA_ExbB"/>
    <property type="match status" value="1"/>
</dbReference>
<keyword evidence="6" id="KW-0813">Transport</keyword>
<keyword evidence="6" id="KW-0653">Protein transport</keyword>
<protein>
    <submittedName>
        <fullName evidence="9">MotA/TolQ/ExbB proton channel family protein</fullName>
    </submittedName>
</protein>
<evidence type="ECO:0000313" key="10">
    <source>
        <dbReference type="Proteomes" id="UP001595812"/>
    </source>
</evidence>
<keyword evidence="2" id="KW-1003">Cell membrane</keyword>
<evidence type="ECO:0000256" key="2">
    <source>
        <dbReference type="ARBA" id="ARBA00022475"/>
    </source>
</evidence>
<accession>A0ABV8ALC5</accession>